<dbReference type="PANTHER" id="PTHR46179">
    <property type="entry name" value="ZINC FINGER PROTEIN"/>
    <property type="match status" value="1"/>
</dbReference>
<feature type="domain" description="C2H2-type" evidence="10">
    <location>
        <begin position="64"/>
        <end position="92"/>
    </location>
</feature>
<dbReference type="InterPro" id="IPR013087">
    <property type="entry name" value="Znf_C2H2_type"/>
</dbReference>
<dbReference type="PANTHER" id="PTHR46179:SF13">
    <property type="entry name" value="C2H2-TYPE DOMAIN-CONTAINING PROTEIN"/>
    <property type="match status" value="1"/>
</dbReference>
<keyword evidence="2" id="KW-0479">Metal-binding</keyword>
<evidence type="ECO:0000256" key="8">
    <source>
        <dbReference type="PROSITE-ProRule" id="PRU00042"/>
    </source>
</evidence>
<evidence type="ECO:0000256" key="7">
    <source>
        <dbReference type="ARBA" id="ARBA00023242"/>
    </source>
</evidence>
<keyword evidence="12" id="KW-1185">Reference proteome</keyword>
<dbReference type="STRING" id="1165861.A0A0L0VLB9"/>
<dbReference type="PROSITE" id="PS50157">
    <property type="entry name" value="ZINC_FINGER_C2H2_2"/>
    <property type="match status" value="3"/>
</dbReference>
<dbReference type="SUPFAM" id="SSF57667">
    <property type="entry name" value="beta-beta-alpha zinc fingers"/>
    <property type="match status" value="1"/>
</dbReference>
<organism evidence="11 12">
    <name type="scientific">Puccinia striiformis f. sp. tritici PST-78</name>
    <dbReference type="NCBI Taxonomy" id="1165861"/>
    <lineage>
        <taxon>Eukaryota</taxon>
        <taxon>Fungi</taxon>
        <taxon>Dikarya</taxon>
        <taxon>Basidiomycota</taxon>
        <taxon>Pucciniomycotina</taxon>
        <taxon>Pucciniomycetes</taxon>
        <taxon>Pucciniales</taxon>
        <taxon>Pucciniaceae</taxon>
        <taxon>Puccinia</taxon>
    </lineage>
</organism>
<evidence type="ECO:0000256" key="3">
    <source>
        <dbReference type="ARBA" id="ARBA00022771"/>
    </source>
</evidence>
<dbReference type="InterPro" id="IPR051061">
    <property type="entry name" value="Zinc_finger_trans_reg"/>
</dbReference>
<keyword evidence="7" id="KW-0539">Nucleus</keyword>
<evidence type="ECO:0000256" key="2">
    <source>
        <dbReference type="ARBA" id="ARBA00022723"/>
    </source>
</evidence>
<dbReference type="AlphaFoldDB" id="A0A0L0VLB9"/>
<gene>
    <name evidence="11" type="ORF">PSTG_06691</name>
</gene>
<comment type="caution">
    <text evidence="11">The sequence shown here is derived from an EMBL/GenBank/DDBJ whole genome shotgun (WGS) entry which is preliminary data.</text>
</comment>
<reference evidence="12" key="1">
    <citation type="submission" date="2014-03" db="EMBL/GenBank/DDBJ databases">
        <title>The Genome Sequence of Puccinia striiformis f. sp. tritici PST-78.</title>
        <authorList>
            <consortium name="The Broad Institute Genome Sequencing Platform"/>
            <person name="Cuomo C."/>
            <person name="Hulbert S."/>
            <person name="Chen X."/>
            <person name="Walker B."/>
            <person name="Young S.K."/>
            <person name="Zeng Q."/>
            <person name="Gargeya S."/>
            <person name="Fitzgerald M."/>
            <person name="Haas B."/>
            <person name="Abouelleil A."/>
            <person name="Alvarado L."/>
            <person name="Arachchi H.M."/>
            <person name="Berlin A.M."/>
            <person name="Chapman S.B."/>
            <person name="Goldberg J."/>
            <person name="Griggs A."/>
            <person name="Gujja S."/>
            <person name="Hansen M."/>
            <person name="Howarth C."/>
            <person name="Imamovic A."/>
            <person name="Larimer J."/>
            <person name="McCowan C."/>
            <person name="Montmayeur A."/>
            <person name="Murphy C."/>
            <person name="Neiman D."/>
            <person name="Pearson M."/>
            <person name="Priest M."/>
            <person name="Roberts A."/>
            <person name="Saif S."/>
            <person name="Shea T."/>
            <person name="Sisk P."/>
            <person name="Sykes S."/>
            <person name="Wortman J."/>
            <person name="Nusbaum C."/>
            <person name="Birren B."/>
        </authorList>
    </citation>
    <scope>NUCLEOTIDE SEQUENCE [LARGE SCALE GENOMIC DNA]</scope>
    <source>
        <strain evidence="12">race PST-78</strain>
    </source>
</reference>
<dbReference type="OrthoDB" id="427030at2759"/>
<keyword evidence="3 8" id="KW-0863">Zinc-finger</keyword>
<evidence type="ECO:0000256" key="9">
    <source>
        <dbReference type="SAM" id="MobiDB-lite"/>
    </source>
</evidence>
<keyword evidence="6" id="KW-0804">Transcription</keyword>
<dbReference type="Gene3D" id="3.30.160.60">
    <property type="entry name" value="Classic Zinc Finger"/>
    <property type="match status" value="3"/>
</dbReference>
<dbReference type="EMBL" id="AJIL01000040">
    <property type="protein sequence ID" value="KNF00069.1"/>
    <property type="molecule type" value="Genomic_DNA"/>
</dbReference>
<keyword evidence="5" id="KW-0805">Transcription regulation</keyword>
<dbReference type="Pfam" id="PF00096">
    <property type="entry name" value="zf-C2H2"/>
    <property type="match status" value="1"/>
</dbReference>
<dbReference type="InterPro" id="IPR036236">
    <property type="entry name" value="Znf_C2H2_sf"/>
</dbReference>
<keyword evidence="4" id="KW-0862">Zinc</keyword>
<proteinExistence type="predicted"/>
<evidence type="ECO:0000256" key="5">
    <source>
        <dbReference type="ARBA" id="ARBA00023015"/>
    </source>
</evidence>
<dbReference type="PROSITE" id="PS00028">
    <property type="entry name" value="ZINC_FINGER_C2H2_1"/>
    <property type="match status" value="2"/>
</dbReference>
<accession>A0A0L0VLB9</accession>
<feature type="domain" description="C2H2-type" evidence="10">
    <location>
        <begin position="210"/>
        <end position="241"/>
    </location>
</feature>
<evidence type="ECO:0000313" key="11">
    <source>
        <dbReference type="EMBL" id="KNF00069.1"/>
    </source>
</evidence>
<dbReference type="GO" id="GO:0006357">
    <property type="term" value="P:regulation of transcription by RNA polymerase II"/>
    <property type="evidence" value="ECO:0007669"/>
    <property type="project" value="TreeGrafter"/>
</dbReference>
<evidence type="ECO:0000256" key="4">
    <source>
        <dbReference type="ARBA" id="ARBA00022833"/>
    </source>
</evidence>
<comment type="subcellular location">
    <subcellularLocation>
        <location evidence="1">Nucleus</location>
    </subcellularLocation>
</comment>
<feature type="domain" description="C2H2-type" evidence="10">
    <location>
        <begin position="95"/>
        <end position="124"/>
    </location>
</feature>
<evidence type="ECO:0000256" key="6">
    <source>
        <dbReference type="ARBA" id="ARBA00023163"/>
    </source>
</evidence>
<evidence type="ECO:0000259" key="10">
    <source>
        <dbReference type="PROSITE" id="PS50157"/>
    </source>
</evidence>
<name>A0A0L0VLB9_9BASI</name>
<feature type="region of interest" description="Disordered" evidence="9">
    <location>
        <begin position="336"/>
        <end position="357"/>
    </location>
</feature>
<dbReference type="Proteomes" id="UP000054564">
    <property type="component" value="Unassembled WGS sequence"/>
</dbReference>
<feature type="region of interest" description="Disordered" evidence="9">
    <location>
        <begin position="1"/>
        <end position="34"/>
    </location>
</feature>
<evidence type="ECO:0000256" key="1">
    <source>
        <dbReference type="ARBA" id="ARBA00004123"/>
    </source>
</evidence>
<sequence>MRMHLPGSSRPLLCGFQDQKKRAPGTSQIDTQEEEGCQRRFWTHQHLKIHRENVHEGKKGQTKLKCDHCNQEFIKHRALRSHILEIHSPQDSKPYICPHPNCTYSFPTPSKLRKHERTHDPFRYTCVHQDCLDNVQISVQDRSFSSWTDLQRHTRDVHPFKCIHLDCPRKGKPFKSLRSLTHHLQRYHPDHSSHPDPMASTSSTRNTGSFICTEYPPCNRSYQSARALQRHVNLIHLIHRHTSCTFPNCGFSSAFPSGLIKHIKSKHPSSTTIEDEQIEPPKRVKLTRTQKLTQVDLLTGIGYSNPIPPSSDAITHSTSYRKFACPFSQLNLSHSSSVDHQETDLQPPPGEESRAGIVPQEDQICLFRFNRLYDVQRHLKSHHSLSVERDTLKDFFGVV</sequence>
<dbReference type="GO" id="GO:0008270">
    <property type="term" value="F:zinc ion binding"/>
    <property type="evidence" value="ECO:0007669"/>
    <property type="project" value="UniProtKB-KW"/>
</dbReference>
<dbReference type="SMART" id="SM00355">
    <property type="entry name" value="ZnF_C2H2"/>
    <property type="match status" value="8"/>
</dbReference>
<dbReference type="GO" id="GO:0005634">
    <property type="term" value="C:nucleus"/>
    <property type="evidence" value="ECO:0007669"/>
    <property type="project" value="UniProtKB-SubCell"/>
</dbReference>
<evidence type="ECO:0000313" key="12">
    <source>
        <dbReference type="Proteomes" id="UP000054564"/>
    </source>
</evidence>
<protein>
    <recommendedName>
        <fullName evidence="10">C2H2-type domain-containing protein</fullName>
    </recommendedName>
</protein>